<dbReference type="SUPFAM" id="SSF48452">
    <property type="entry name" value="TPR-like"/>
    <property type="match status" value="2"/>
</dbReference>
<gene>
    <name evidence="4" type="ORF">FB390_3222</name>
</gene>
<feature type="transmembrane region" description="Helical" evidence="3">
    <location>
        <begin position="424"/>
        <end position="446"/>
    </location>
</feature>
<feature type="transmembrane region" description="Helical" evidence="3">
    <location>
        <begin position="294"/>
        <end position="315"/>
    </location>
</feature>
<dbReference type="InterPro" id="IPR051012">
    <property type="entry name" value="CellSynth/LPSAsmb/PSIAsmb"/>
</dbReference>
<evidence type="ECO:0000256" key="3">
    <source>
        <dbReference type="SAM" id="Phobius"/>
    </source>
</evidence>
<evidence type="ECO:0000256" key="2">
    <source>
        <dbReference type="ARBA" id="ARBA00022803"/>
    </source>
</evidence>
<keyword evidence="3" id="KW-0472">Membrane</keyword>
<comment type="caution">
    <text evidence="4">The sequence shown here is derived from an EMBL/GenBank/DDBJ whole genome shotgun (WGS) entry which is preliminary data.</text>
</comment>
<keyword evidence="2" id="KW-0802">TPR repeat</keyword>
<dbReference type="InterPro" id="IPR019734">
    <property type="entry name" value="TPR_rpt"/>
</dbReference>
<proteinExistence type="predicted"/>
<keyword evidence="3" id="KW-1133">Transmembrane helix</keyword>
<feature type="transmembrane region" description="Helical" evidence="3">
    <location>
        <begin position="255"/>
        <end position="273"/>
    </location>
</feature>
<dbReference type="SMART" id="SM00028">
    <property type="entry name" value="TPR"/>
    <property type="match status" value="4"/>
</dbReference>
<protein>
    <submittedName>
        <fullName evidence="4">Uncharacterized protein</fullName>
    </submittedName>
</protein>
<keyword evidence="3" id="KW-0812">Transmembrane</keyword>
<dbReference type="Proteomes" id="UP000316331">
    <property type="component" value="Unassembled WGS sequence"/>
</dbReference>
<evidence type="ECO:0000313" key="4">
    <source>
        <dbReference type="EMBL" id="TQM31563.1"/>
    </source>
</evidence>
<dbReference type="EMBL" id="VFPG01000001">
    <property type="protein sequence ID" value="TQM31563.1"/>
    <property type="molecule type" value="Genomic_DNA"/>
</dbReference>
<dbReference type="AlphaFoldDB" id="A0A543FCI4"/>
<feature type="transmembrane region" description="Helical" evidence="3">
    <location>
        <begin position="394"/>
        <end position="417"/>
    </location>
</feature>
<keyword evidence="1" id="KW-0677">Repeat</keyword>
<organism evidence="4 5">
    <name type="scientific">Nocardia bhagyanarayanae</name>
    <dbReference type="NCBI Taxonomy" id="1215925"/>
    <lineage>
        <taxon>Bacteria</taxon>
        <taxon>Bacillati</taxon>
        <taxon>Actinomycetota</taxon>
        <taxon>Actinomycetes</taxon>
        <taxon>Mycobacteriales</taxon>
        <taxon>Nocardiaceae</taxon>
        <taxon>Nocardia</taxon>
    </lineage>
</organism>
<dbReference type="PANTHER" id="PTHR45586">
    <property type="entry name" value="TPR REPEAT-CONTAINING PROTEIN PA4667"/>
    <property type="match status" value="1"/>
</dbReference>
<feature type="transmembrane region" description="Helical" evidence="3">
    <location>
        <begin position="321"/>
        <end position="345"/>
    </location>
</feature>
<feature type="transmembrane region" description="Helical" evidence="3">
    <location>
        <begin position="226"/>
        <end position="249"/>
    </location>
</feature>
<name>A0A543FCI4_9NOCA</name>
<dbReference type="RefSeq" id="WP_141809628.1">
    <property type="nucleotide sequence ID" value="NZ_VFPG01000001.1"/>
</dbReference>
<evidence type="ECO:0000256" key="1">
    <source>
        <dbReference type="ARBA" id="ARBA00022737"/>
    </source>
</evidence>
<accession>A0A543FCI4</accession>
<sequence length="457" mass="50177">MRTAWEAVTRARAARELDRLPEARRILGEALAATPDDPLLLAELADVEYRLDDHVAALRHARAAIAANPDRVDPYLTAALVHHYEDERDEALRYARAAVGRVPHDVGALLVLARVVVGGPMTDSMRAEARTALESACGYAPQDADVLAHAAESYRKLPDSAEARRHVERGLAENPAHVGLLALRARLEFEDFSTRDKAVATLRGLLGASPNHAPARRLLAEIMWRALLRLAVWVWFFACAVTALAMWAGPGVLRFVTPVLFVIVLVAWIRVFRHLRKQLPPRYLRERLLRRPEALLGLGVLFFASLLADLGAVALRSVAGVGYALLIAGVFGASLAHLMLFAGWLRRFRDETDRDAADSYALFTVIAVLGFGFVVLGVLGVLRSWARAPEAYPVLAGLLGIVVVTLLAELLIVFLAGPREWRRPVVYCAVLLTLLALAVLGTRWSFLWMAAETFTGP</sequence>
<evidence type="ECO:0000313" key="5">
    <source>
        <dbReference type="Proteomes" id="UP000316331"/>
    </source>
</evidence>
<keyword evidence="5" id="KW-1185">Reference proteome</keyword>
<reference evidence="4 5" key="1">
    <citation type="submission" date="2019-06" db="EMBL/GenBank/DDBJ databases">
        <title>Sequencing the genomes of 1000 actinobacteria strains.</title>
        <authorList>
            <person name="Klenk H.-P."/>
        </authorList>
    </citation>
    <scope>NUCLEOTIDE SEQUENCE [LARGE SCALE GENOMIC DNA]</scope>
    <source>
        <strain evidence="4 5">DSM 103495</strain>
    </source>
</reference>
<dbReference type="InterPro" id="IPR011990">
    <property type="entry name" value="TPR-like_helical_dom_sf"/>
</dbReference>
<feature type="transmembrane region" description="Helical" evidence="3">
    <location>
        <begin position="357"/>
        <end position="382"/>
    </location>
</feature>
<dbReference type="OrthoDB" id="4522151at2"/>
<dbReference type="Gene3D" id="1.25.40.10">
    <property type="entry name" value="Tetratricopeptide repeat domain"/>
    <property type="match status" value="2"/>
</dbReference>
<dbReference type="PANTHER" id="PTHR45586:SF14">
    <property type="entry name" value="TETRATRICOPEPTIDE TPR_2 REPEAT PROTEIN"/>
    <property type="match status" value="1"/>
</dbReference>